<feature type="compositionally biased region" description="Pro residues" evidence="1">
    <location>
        <begin position="856"/>
        <end position="867"/>
    </location>
</feature>
<keyword evidence="2" id="KW-1133">Transmembrane helix</keyword>
<sequence>MMVFFTNEAALFQLQVTGDAVKAPPTLALYQKEQLAFGCKFENGKVTLIDNIGQDGKNLTQEYKMSLFEDRSRFKTGHVLCAIKVERALKLATHWVKTSEKIILKLQTDQAIEYKSVTEENKKFFEATDIIKCDPYSFKNKISASQEFQVLQVINRDKDVMSCVNDSYVIRYEHTNGDRGVLDKLECTTTTNADGTSKYSLSIQKIDEVCREPNDCAPVKECRDPKDCAPRPECPVYKAGAVDQPATLTCPGNKWMIDGEYAVLNISAPVCKKDTNHNQAAFHFKLPSGWRQKQGARCFEKYDCHTYSKLIYSCLDESKCVVADYSNGTLKCPPENTLTIFYNHQVLNESISYKCNTTTGQYQNGSVIIERRSRVSCIGVNITFGGKEAETSIDEPKTYLIIGGVCVGVIALIAAAFIGFQCLRRHKSKVVVQGREAFRKWKRKKRIDYCKKAFSEILLSTAETHANILAGLNLIDTMLAVGADDRECWEEASAFLRRLQGTIQRVDVPIWHMLSRYLVIQAAKIIDKHGWIAPKRIRKKSRKGLIRTVAIQLLSFAINDNKNAEAEDMIQSGFIKLGFDAVEQYPHCGLLWATILHTQPLAKQSKADKSLIATFHELNFAANLRTIVQDAVPKAERIPGFDSIAQQAAYALGGAPLPRTLNFDYDDGAGKPIFYQKENNDEGGVQRAFFKGLSETGTRQPGLAILLATGMWARNAEFMGKVCALAPPAADWVARVQHAMDICVYYGRFLDAKRLLDRFVPTAKDADDILSRLSQQQQDFEDAVEKSKEDVRAWLAKRTDRNELKQPPVCITNPKVQLDDRIQGDEVKNVEGSGRTRNNKTGGSATDREPATPESPASPAPAESPAP</sequence>
<dbReference type="Proteomes" id="UP000005239">
    <property type="component" value="Unassembled WGS sequence"/>
</dbReference>
<keyword evidence="2" id="KW-0472">Membrane</keyword>
<dbReference type="AlphaFoldDB" id="A0A2A6CHR5"/>
<reference evidence="4" key="1">
    <citation type="journal article" date="2008" name="Nat. Genet.">
        <title>The Pristionchus pacificus genome provides a unique perspective on nematode lifestyle and parasitism.</title>
        <authorList>
            <person name="Dieterich C."/>
            <person name="Clifton S.W."/>
            <person name="Schuster L.N."/>
            <person name="Chinwalla A."/>
            <person name="Delehaunty K."/>
            <person name="Dinkelacker I."/>
            <person name="Fulton L."/>
            <person name="Fulton R."/>
            <person name="Godfrey J."/>
            <person name="Minx P."/>
            <person name="Mitreva M."/>
            <person name="Roeseler W."/>
            <person name="Tian H."/>
            <person name="Witte H."/>
            <person name="Yang S.P."/>
            <person name="Wilson R.K."/>
            <person name="Sommer R.J."/>
        </authorList>
    </citation>
    <scope>NUCLEOTIDE SEQUENCE [LARGE SCALE GENOMIC DNA]</scope>
    <source>
        <strain evidence="4">PS312</strain>
    </source>
</reference>
<evidence type="ECO:0000313" key="4">
    <source>
        <dbReference type="Proteomes" id="UP000005239"/>
    </source>
</evidence>
<accession>A0A8R1YS91</accession>
<feature type="compositionally biased region" description="Basic and acidic residues" evidence="1">
    <location>
        <begin position="818"/>
        <end position="829"/>
    </location>
</feature>
<feature type="transmembrane region" description="Helical" evidence="2">
    <location>
        <begin position="399"/>
        <end position="420"/>
    </location>
</feature>
<protein>
    <submittedName>
        <fullName evidence="3">Uncharacterized protein</fullName>
    </submittedName>
</protein>
<gene>
    <name evidence="3" type="primary">WBGene00276363</name>
</gene>
<evidence type="ECO:0000256" key="1">
    <source>
        <dbReference type="SAM" id="MobiDB-lite"/>
    </source>
</evidence>
<evidence type="ECO:0000256" key="2">
    <source>
        <dbReference type="SAM" id="Phobius"/>
    </source>
</evidence>
<reference evidence="3" key="2">
    <citation type="submission" date="2022-06" db="UniProtKB">
        <authorList>
            <consortium name="EnsemblMetazoa"/>
        </authorList>
    </citation>
    <scope>IDENTIFICATION</scope>
    <source>
        <strain evidence="3">PS312</strain>
    </source>
</reference>
<keyword evidence="4" id="KW-1185">Reference proteome</keyword>
<evidence type="ECO:0000313" key="3">
    <source>
        <dbReference type="EnsemblMetazoa" id="PPA37994.1"/>
    </source>
</evidence>
<proteinExistence type="predicted"/>
<dbReference type="EnsemblMetazoa" id="PPA37994.1">
    <property type="protein sequence ID" value="PPA37994.1"/>
    <property type="gene ID" value="WBGene00276363"/>
</dbReference>
<keyword evidence="2" id="KW-0812">Transmembrane</keyword>
<feature type="compositionally biased region" description="Polar residues" evidence="1">
    <location>
        <begin position="835"/>
        <end position="844"/>
    </location>
</feature>
<accession>A0A2A6CHR5</accession>
<name>A0A2A6CHR5_PRIPA</name>
<organism evidence="3 4">
    <name type="scientific">Pristionchus pacificus</name>
    <name type="common">Parasitic nematode worm</name>
    <dbReference type="NCBI Taxonomy" id="54126"/>
    <lineage>
        <taxon>Eukaryota</taxon>
        <taxon>Metazoa</taxon>
        <taxon>Ecdysozoa</taxon>
        <taxon>Nematoda</taxon>
        <taxon>Chromadorea</taxon>
        <taxon>Rhabditida</taxon>
        <taxon>Rhabditina</taxon>
        <taxon>Diplogasteromorpha</taxon>
        <taxon>Diplogasteroidea</taxon>
        <taxon>Neodiplogasteridae</taxon>
        <taxon>Pristionchus</taxon>
    </lineage>
</organism>
<feature type="region of interest" description="Disordered" evidence="1">
    <location>
        <begin position="818"/>
        <end position="867"/>
    </location>
</feature>